<keyword evidence="1" id="KW-0812">Transmembrane</keyword>
<keyword evidence="1" id="KW-0472">Membrane</keyword>
<accession>A0AA96WI78</accession>
<gene>
    <name evidence="2" type="ORF">HJG54_09805</name>
</gene>
<feature type="transmembrane region" description="Helical" evidence="1">
    <location>
        <begin position="72"/>
        <end position="93"/>
    </location>
</feature>
<dbReference type="AlphaFoldDB" id="A0AA96WI78"/>
<feature type="transmembrane region" description="Helical" evidence="1">
    <location>
        <begin position="47"/>
        <end position="65"/>
    </location>
</feature>
<evidence type="ECO:0000256" key="1">
    <source>
        <dbReference type="SAM" id="Phobius"/>
    </source>
</evidence>
<name>A0AA96WI78_9CYAN</name>
<feature type="transmembrane region" description="Helical" evidence="1">
    <location>
        <begin position="105"/>
        <end position="128"/>
    </location>
</feature>
<evidence type="ECO:0000313" key="2">
    <source>
        <dbReference type="EMBL" id="WNZ26527.1"/>
    </source>
</evidence>
<keyword evidence="1" id="KW-1133">Transmembrane helix</keyword>
<organism evidence="2">
    <name type="scientific">Leptolyngbya sp. NK1-12</name>
    <dbReference type="NCBI Taxonomy" id="2547451"/>
    <lineage>
        <taxon>Bacteria</taxon>
        <taxon>Bacillati</taxon>
        <taxon>Cyanobacteriota</taxon>
        <taxon>Cyanophyceae</taxon>
        <taxon>Leptolyngbyales</taxon>
        <taxon>Leptolyngbyaceae</taxon>
        <taxon>Leptolyngbya group</taxon>
        <taxon>Leptolyngbya</taxon>
    </lineage>
</organism>
<proteinExistence type="predicted"/>
<sequence length="139" mass="16105">MNSEIKRQLLLKLLLIACVVSTAIHFTDNYLYIEQYPEPDWITPSSVYVSWIIWTVIGIAGYWLYKNQRFWLSYVCLLFYSFCGLDSLGHYLYGAMSEFSLKMHFFIVTDGLAGLAILGFTLWSSLILREQFKETGTSV</sequence>
<dbReference type="EMBL" id="CP053586">
    <property type="protein sequence ID" value="WNZ26527.1"/>
    <property type="molecule type" value="Genomic_DNA"/>
</dbReference>
<protein>
    <submittedName>
        <fullName evidence="2">Uncharacterized protein</fullName>
    </submittedName>
</protein>
<reference evidence="2" key="1">
    <citation type="submission" date="2020-05" db="EMBL/GenBank/DDBJ databases">
        <authorList>
            <person name="Zhu T."/>
            <person name="Keshari N."/>
            <person name="Lu X."/>
        </authorList>
    </citation>
    <scope>NUCLEOTIDE SEQUENCE</scope>
    <source>
        <strain evidence="2">NK1-12</strain>
    </source>
</reference>